<gene>
    <name evidence="2" type="ORF">O159_28610</name>
</gene>
<evidence type="ECO:0000313" key="2">
    <source>
        <dbReference type="EMBL" id="AGW42732.1"/>
    </source>
</evidence>
<dbReference type="Proteomes" id="UP000016743">
    <property type="component" value="Chromosome"/>
</dbReference>
<dbReference type="STRING" id="1389489.O159_28610"/>
<protein>
    <submittedName>
        <fullName evidence="2">Uncharacterized protein</fullName>
    </submittedName>
</protein>
<evidence type="ECO:0000313" key="3">
    <source>
        <dbReference type="Proteomes" id="UP000016743"/>
    </source>
</evidence>
<feature type="region of interest" description="Disordered" evidence="1">
    <location>
        <begin position="1"/>
        <end position="100"/>
    </location>
</feature>
<dbReference type="PATRIC" id="fig|1389489.3.peg.2744"/>
<reference evidence="2 3" key="1">
    <citation type="journal article" date="2013" name="Genome Announc.">
        <title>Complete Genome Sequence of Leifsonia xyli subsp. cynodontis Strain DSM46306, a Gram-Positive Bacterial Pathogen of Grasses.</title>
        <authorList>
            <person name="Monteiro-Vitorello C.B."/>
            <person name="Zerillo M.M."/>
            <person name="Van Sluys M.A."/>
            <person name="Camargo L.E."/>
            <person name="Kitajima J.P."/>
        </authorList>
    </citation>
    <scope>NUCLEOTIDE SEQUENCE [LARGE SCALE GENOMIC DNA]</scope>
    <source>
        <strain evidence="2 3">DSM 46306</strain>
    </source>
</reference>
<dbReference type="EMBL" id="CP006734">
    <property type="protein sequence ID" value="AGW42732.1"/>
    <property type="molecule type" value="Genomic_DNA"/>
</dbReference>
<evidence type="ECO:0000256" key="1">
    <source>
        <dbReference type="SAM" id="MobiDB-lite"/>
    </source>
</evidence>
<dbReference type="AlphaFoldDB" id="U3PD71"/>
<accession>U3PD71</accession>
<proteinExistence type="predicted"/>
<organism evidence="2 3">
    <name type="scientific">Leifsonia xyli subsp. cynodontis DSM 46306</name>
    <dbReference type="NCBI Taxonomy" id="1389489"/>
    <lineage>
        <taxon>Bacteria</taxon>
        <taxon>Bacillati</taxon>
        <taxon>Actinomycetota</taxon>
        <taxon>Actinomycetes</taxon>
        <taxon>Micrococcales</taxon>
        <taxon>Microbacteriaceae</taxon>
        <taxon>Leifsonia</taxon>
    </lineage>
</organism>
<dbReference type="KEGG" id="lxy:O159_28610"/>
<keyword evidence="3" id="KW-1185">Reference proteome</keyword>
<feature type="compositionally biased region" description="Low complexity" evidence="1">
    <location>
        <begin position="73"/>
        <end position="89"/>
    </location>
</feature>
<dbReference type="HOGENOM" id="CLU_1625032_0_0_11"/>
<name>U3PD71_LEIXC</name>
<feature type="compositionally biased region" description="Basic and acidic residues" evidence="1">
    <location>
        <begin position="60"/>
        <end position="71"/>
    </location>
</feature>
<dbReference type="RefSeq" id="WP_021756201.1">
    <property type="nucleotide sequence ID" value="NC_022438.1"/>
</dbReference>
<sequence>MLERLQKPGGAVVADERSDAVDASGSGRADAQAHDPGSGGDQCARLTGESPQVRGDCVVGDDHPFDTERRRQGGAQRAGRRGGTVQAGASTGNGPHLGHTERCRGMAAPVEDRLDRVASIAEAVQLEIRTVASLSDQADPRLGLTEVECEFGHLNTSSGPLAM</sequence>